<dbReference type="EMBL" id="JAGMUV010000012">
    <property type="protein sequence ID" value="KAH7137823.1"/>
    <property type="molecule type" value="Genomic_DNA"/>
</dbReference>
<evidence type="ECO:0000313" key="3">
    <source>
        <dbReference type="Proteomes" id="UP000738349"/>
    </source>
</evidence>
<sequence>RSISSLIFVLNKYYTLSDQTPVYAAALLLDPSKRRKYIERNWQESWHAPAIAAA</sequence>
<dbReference type="AlphaFoldDB" id="A0A9P9IW65"/>
<dbReference type="Proteomes" id="UP000738349">
    <property type="component" value="Unassembled WGS sequence"/>
</dbReference>
<evidence type="ECO:0000313" key="1">
    <source>
        <dbReference type="EMBL" id="KAH7109693.1"/>
    </source>
</evidence>
<feature type="non-terminal residue" evidence="2">
    <location>
        <position position="1"/>
    </location>
</feature>
<name>A0A9P9IW65_9HYPO</name>
<accession>A0A9P9IW65</accession>
<keyword evidence="3" id="KW-1185">Reference proteome</keyword>
<dbReference type="OrthoDB" id="5020773at2759"/>
<gene>
    <name evidence="2" type="ORF">EDB81DRAFT_598086</name>
    <name evidence="1" type="ORF">EDB81DRAFT_600172</name>
</gene>
<proteinExistence type="predicted"/>
<evidence type="ECO:0000313" key="2">
    <source>
        <dbReference type="EMBL" id="KAH7137823.1"/>
    </source>
</evidence>
<organism evidence="2 3">
    <name type="scientific">Dactylonectria macrodidyma</name>
    <dbReference type="NCBI Taxonomy" id="307937"/>
    <lineage>
        <taxon>Eukaryota</taxon>
        <taxon>Fungi</taxon>
        <taxon>Dikarya</taxon>
        <taxon>Ascomycota</taxon>
        <taxon>Pezizomycotina</taxon>
        <taxon>Sordariomycetes</taxon>
        <taxon>Hypocreomycetidae</taxon>
        <taxon>Hypocreales</taxon>
        <taxon>Nectriaceae</taxon>
        <taxon>Dactylonectria</taxon>
    </lineage>
</organism>
<comment type="caution">
    <text evidence="2">The sequence shown here is derived from an EMBL/GenBank/DDBJ whole genome shotgun (WGS) entry which is preliminary data.</text>
</comment>
<dbReference type="EMBL" id="JAGMUV010000050">
    <property type="protein sequence ID" value="KAH7109693.1"/>
    <property type="molecule type" value="Genomic_DNA"/>
</dbReference>
<reference evidence="2" key="1">
    <citation type="journal article" date="2021" name="Nat. Commun.">
        <title>Genetic determinants of endophytism in the Arabidopsis root mycobiome.</title>
        <authorList>
            <person name="Mesny F."/>
            <person name="Miyauchi S."/>
            <person name="Thiergart T."/>
            <person name="Pickel B."/>
            <person name="Atanasova L."/>
            <person name="Karlsson M."/>
            <person name="Huettel B."/>
            <person name="Barry K.W."/>
            <person name="Haridas S."/>
            <person name="Chen C."/>
            <person name="Bauer D."/>
            <person name="Andreopoulos W."/>
            <person name="Pangilinan J."/>
            <person name="LaButti K."/>
            <person name="Riley R."/>
            <person name="Lipzen A."/>
            <person name="Clum A."/>
            <person name="Drula E."/>
            <person name="Henrissat B."/>
            <person name="Kohler A."/>
            <person name="Grigoriev I.V."/>
            <person name="Martin F.M."/>
            <person name="Hacquard S."/>
        </authorList>
    </citation>
    <scope>NUCLEOTIDE SEQUENCE</scope>
    <source>
        <strain evidence="2">MPI-CAGE-AT-0147</strain>
    </source>
</reference>
<feature type="non-terminal residue" evidence="2">
    <location>
        <position position="54"/>
    </location>
</feature>
<protein>
    <submittedName>
        <fullName evidence="2">Uncharacterized protein</fullName>
    </submittedName>
</protein>